<feature type="transmembrane region" description="Helical" evidence="1">
    <location>
        <begin position="165"/>
        <end position="187"/>
    </location>
</feature>
<reference evidence="2" key="1">
    <citation type="journal article" date="2021" name="PeerJ">
        <title>Extensive microbial diversity within the chicken gut microbiome revealed by metagenomics and culture.</title>
        <authorList>
            <person name="Gilroy R."/>
            <person name="Ravi A."/>
            <person name="Getino M."/>
            <person name="Pursley I."/>
            <person name="Horton D.L."/>
            <person name="Alikhan N.F."/>
            <person name="Baker D."/>
            <person name="Gharbi K."/>
            <person name="Hall N."/>
            <person name="Watson M."/>
            <person name="Adriaenssens E.M."/>
            <person name="Foster-Nyarko E."/>
            <person name="Jarju S."/>
            <person name="Secka A."/>
            <person name="Antonio M."/>
            <person name="Oren A."/>
            <person name="Chaudhuri R.R."/>
            <person name="La Ragione R."/>
            <person name="Hildebrand F."/>
            <person name="Pallen M.J."/>
        </authorList>
    </citation>
    <scope>NUCLEOTIDE SEQUENCE</scope>
    <source>
        <strain evidence="2">ChiHecec2B26-7398</strain>
    </source>
</reference>
<proteinExistence type="predicted"/>
<accession>A0A9D1XZT4</accession>
<feature type="transmembrane region" description="Helical" evidence="1">
    <location>
        <begin position="79"/>
        <end position="98"/>
    </location>
</feature>
<sequence>MTRAERAVLVLLCVFAVKFLFSAAAQLVPALQGLDALGSGRHPVDVWLLLLCAAAVLGVVCLYRRALRAVDARLTRFDAVLLAVCCALSAAFYLHAMVGRQSLYLWDHATYYNLQIRLEANFADGVFYGVGSTIYKTWFNDYAPLVINTLLEPLFMFTDRTANTFALLSALAFPSLVYLGALVLLAVLRRQLAPRAPRLFTALGLAFTLLLPLLHVALYRGMPDVLGVAFALMLLALVAGYDFSAPAPARLTCLAAFTGLLIVTRRSYMFTVVTLFLFYGVWVLARAARRRQTGAAIRFGQFAAASLACVGLPLAPMFWRILRANYADRYATYQTGGFWAELANQRVYLGWFLLGVLALGVLYGLYKNNERFLAVLSAGGAVTAVLLLTRVQNLDDHQSLAVAPFYLLGFYLLAWAVASLPWPPLRGVVSAALAGVCALNFGACSQLLPVLFFPPEVYSGLYFFVDQQRGDMAQIAQVNDWLRQNCSGENSAYMICHGVVYSADVFRAAALPDESIRTLLAYGAVNPGNDAFPRELFTAQAVLTCTPFDPSNHTGKINDAFLENQRLYQPFEEAAVFDMGNGYTITAYRRVKAPTVAELDTYRTYLAEEDAQFPYNFSAVWDQLEAEFAANG</sequence>
<feature type="transmembrane region" description="Helical" evidence="1">
    <location>
        <begin position="428"/>
        <end position="453"/>
    </location>
</feature>
<dbReference type="AlphaFoldDB" id="A0A9D1XZT4"/>
<feature type="transmembrane region" description="Helical" evidence="1">
    <location>
        <begin position="401"/>
        <end position="422"/>
    </location>
</feature>
<dbReference type="Proteomes" id="UP000886751">
    <property type="component" value="Unassembled WGS sequence"/>
</dbReference>
<keyword evidence="1" id="KW-0472">Membrane</keyword>
<feature type="transmembrane region" description="Helical" evidence="1">
    <location>
        <begin position="199"/>
        <end position="219"/>
    </location>
</feature>
<evidence type="ECO:0000313" key="2">
    <source>
        <dbReference type="EMBL" id="HIX94286.1"/>
    </source>
</evidence>
<feature type="transmembrane region" description="Helical" evidence="1">
    <location>
        <begin position="299"/>
        <end position="319"/>
    </location>
</feature>
<evidence type="ECO:0000256" key="1">
    <source>
        <dbReference type="SAM" id="Phobius"/>
    </source>
</evidence>
<gene>
    <name evidence="2" type="ORF">H9846_02390</name>
</gene>
<protein>
    <submittedName>
        <fullName evidence="2">Uncharacterized protein</fullName>
    </submittedName>
</protein>
<feature type="transmembrane region" description="Helical" evidence="1">
    <location>
        <begin position="225"/>
        <end position="247"/>
    </location>
</feature>
<reference evidence="2" key="2">
    <citation type="submission" date="2021-04" db="EMBL/GenBank/DDBJ databases">
        <authorList>
            <person name="Gilroy R."/>
        </authorList>
    </citation>
    <scope>NUCLEOTIDE SEQUENCE</scope>
    <source>
        <strain evidence="2">ChiHecec2B26-7398</strain>
    </source>
</reference>
<organism evidence="2 3">
    <name type="scientific">Candidatus Gemmiger excrementipullorum</name>
    <dbReference type="NCBI Taxonomy" id="2838610"/>
    <lineage>
        <taxon>Bacteria</taxon>
        <taxon>Bacillati</taxon>
        <taxon>Bacillota</taxon>
        <taxon>Clostridia</taxon>
        <taxon>Eubacteriales</taxon>
        <taxon>Gemmiger</taxon>
    </lineage>
</organism>
<evidence type="ECO:0000313" key="3">
    <source>
        <dbReference type="Proteomes" id="UP000886751"/>
    </source>
</evidence>
<keyword evidence="1" id="KW-0812">Transmembrane</keyword>
<feature type="transmembrane region" description="Helical" evidence="1">
    <location>
        <begin position="372"/>
        <end position="389"/>
    </location>
</feature>
<feature type="transmembrane region" description="Helical" evidence="1">
    <location>
        <begin position="347"/>
        <end position="366"/>
    </location>
</feature>
<feature type="transmembrane region" description="Helical" evidence="1">
    <location>
        <begin position="46"/>
        <end position="67"/>
    </location>
</feature>
<comment type="caution">
    <text evidence="2">The sequence shown here is derived from an EMBL/GenBank/DDBJ whole genome shotgun (WGS) entry which is preliminary data.</text>
</comment>
<name>A0A9D1XZT4_9FIRM</name>
<feature type="transmembrane region" description="Helical" evidence="1">
    <location>
        <begin position="268"/>
        <end position="287"/>
    </location>
</feature>
<keyword evidence="1" id="KW-1133">Transmembrane helix</keyword>
<dbReference type="EMBL" id="DXEI01000040">
    <property type="protein sequence ID" value="HIX94286.1"/>
    <property type="molecule type" value="Genomic_DNA"/>
</dbReference>